<dbReference type="InterPro" id="IPR002194">
    <property type="entry name" value="Chaperonin_TCP-1_CS"/>
</dbReference>
<dbReference type="PROSITE" id="PS00750">
    <property type="entry name" value="TCP1_1"/>
    <property type="match status" value="1"/>
</dbReference>
<dbReference type="InterPro" id="IPR054827">
    <property type="entry name" value="thermosome_alpha"/>
</dbReference>
<dbReference type="EMBL" id="DQ314496">
    <property type="protein sequence ID" value="ABC70151.1"/>
    <property type="molecule type" value="Genomic_DNA"/>
</dbReference>
<sequence>MSSEGAQRRRGGAQPLFIMSEDAERTSGEDAQSANIEAGKAVAESVRTTLGPRGMDKMLVSDSGDVVITNDGATILDEMDIDHPAAEMLVEVAESQADDVGDGTTTAVTLAGELLSEFERLLEDEIHPTTVVQGYKKAERAALEAVDEAVVDGEIDEETLTEIVTTAMTGKGTGGVTPESLAGDIVTAVRRVETDAGVDRDAISITTQPGSSAGATELVEGVIAEESPAREGAPSDLSDASVGVLDADLDQAEPDVDAEWQVSSRDQLDEALAAERERLEEFTQTVLDLDVDALFVTGDVNDQVSAALTQDGVLVFDSVDSDTASSVAKATGAAQIGDLDDFEADDFGSAESVRVEAFDDDLVFVEGGGDTETVTLFVRGGTGHVTDELERAIRDGVDAATEAADTGEIVPGAGATELHVAAALREEAASVEGREQLAVEAFADALDVVPRTLAQNAGQDPIDALVDLRAANEDGRAGLVQNGEETTIVDPVGEGVVDPASVKREAIQSATESATMLARIDDVISAE</sequence>
<keyword evidence="3" id="KW-0067">ATP-binding</keyword>
<dbReference type="GO" id="GO:0016887">
    <property type="term" value="F:ATP hydrolysis activity"/>
    <property type="evidence" value="ECO:0007669"/>
    <property type="project" value="InterPro"/>
</dbReference>
<dbReference type="Gene3D" id="3.30.260.10">
    <property type="entry name" value="TCP-1-like chaperonin intermediate domain"/>
    <property type="match status" value="1"/>
</dbReference>
<accession>Q2LGP2</accession>
<evidence type="ECO:0000313" key="6">
    <source>
        <dbReference type="EMBL" id="ABC70151.1"/>
    </source>
</evidence>
<dbReference type="InterPro" id="IPR027409">
    <property type="entry name" value="GroEL-like_apical_dom_sf"/>
</dbReference>
<evidence type="ECO:0000256" key="1">
    <source>
        <dbReference type="ARBA" id="ARBA00008020"/>
    </source>
</evidence>
<dbReference type="Gene3D" id="3.50.7.10">
    <property type="entry name" value="GroEL"/>
    <property type="match status" value="1"/>
</dbReference>
<dbReference type="NCBIfam" id="NF041083">
    <property type="entry name" value="thermosome_beta"/>
    <property type="match status" value="1"/>
</dbReference>
<evidence type="ECO:0000256" key="2">
    <source>
        <dbReference type="ARBA" id="ARBA00022741"/>
    </source>
</evidence>
<evidence type="ECO:0000256" key="3">
    <source>
        <dbReference type="ARBA" id="ARBA00022840"/>
    </source>
</evidence>
<dbReference type="PRINTS" id="PR00304">
    <property type="entry name" value="TCOMPLEXTCP1"/>
</dbReference>
<dbReference type="Pfam" id="PF00118">
    <property type="entry name" value="Cpn60_TCP1"/>
    <property type="match status" value="1"/>
</dbReference>
<dbReference type="InterPro" id="IPR027413">
    <property type="entry name" value="GROEL-like_equatorial_sf"/>
</dbReference>
<dbReference type="GO" id="GO:0005524">
    <property type="term" value="F:ATP binding"/>
    <property type="evidence" value="ECO:0007669"/>
    <property type="project" value="UniProtKB-KW"/>
</dbReference>
<dbReference type="SUPFAM" id="SSF52029">
    <property type="entry name" value="GroEL apical domain-like"/>
    <property type="match status" value="1"/>
</dbReference>
<dbReference type="GO" id="GO:0140662">
    <property type="term" value="F:ATP-dependent protein folding chaperone"/>
    <property type="evidence" value="ECO:0007669"/>
    <property type="project" value="InterPro"/>
</dbReference>
<feature type="region of interest" description="Disordered" evidence="5">
    <location>
        <begin position="1"/>
        <end position="39"/>
    </location>
</feature>
<dbReference type="AlphaFoldDB" id="Q2LGP2"/>
<dbReference type="InterPro" id="IPR002423">
    <property type="entry name" value="Cpn60/GroEL/TCP-1"/>
</dbReference>
<name>Q2LGP2_9ZZZZ</name>
<comment type="similarity">
    <text evidence="1">Belongs to the TCP-1 chaperonin family.</text>
</comment>
<proteinExistence type="inferred from homology"/>
<reference evidence="6" key="1">
    <citation type="submission" date="2005-12" db="EMBL/GenBank/DDBJ databases">
        <title>Environmental genomics of 'Haloquadratum walsbyi' in a saltern crystallizer indicates a large pool of accessory genes in an otherwise coherent species.</title>
        <authorList>
            <person name="Legault B.A."/>
            <person name="Lopez-Lopez A."/>
            <person name="Alba-Casado J.C."/>
            <person name="Doolittle F.W."/>
            <person name="Bolhuis H."/>
            <person name="Rodriguez-Valera F."/>
            <person name="Papke T.R."/>
        </authorList>
    </citation>
    <scope>NUCLEOTIDE SEQUENCE</scope>
</reference>
<dbReference type="NCBIfam" id="NF041082">
    <property type="entry name" value="thermosome_alpha"/>
    <property type="match status" value="1"/>
</dbReference>
<evidence type="ECO:0000256" key="5">
    <source>
        <dbReference type="SAM" id="MobiDB-lite"/>
    </source>
</evidence>
<dbReference type="SUPFAM" id="SSF48592">
    <property type="entry name" value="GroEL equatorial domain-like"/>
    <property type="match status" value="1"/>
</dbReference>
<evidence type="ECO:0000256" key="4">
    <source>
        <dbReference type="ARBA" id="ARBA00023186"/>
    </source>
</evidence>
<protein>
    <submittedName>
        <fullName evidence="6">Thermosome subunit 3</fullName>
    </submittedName>
</protein>
<dbReference type="SUPFAM" id="SSF54849">
    <property type="entry name" value="GroEL-intermediate domain like"/>
    <property type="match status" value="1"/>
</dbReference>
<dbReference type="Gene3D" id="1.10.560.10">
    <property type="entry name" value="GroEL-like equatorial domain"/>
    <property type="match status" value="1"/>
</dbReference>
<keyword evidence="4" id="KW-0143">Chaperone</keyword>
<organism evidence="6">
    <name type="scientific">uncultured prokaryote 2E01B</name>
    <dbReference type="NCBI Taxonomy" id="363283"/>
    <lineage>
        <taxon>unclassified sequences</taxon>
        <taxon>environmental samples</taxon>
    </lineage>
</organism>
<dbReference type="PROSITE" id="PS00751">
    <property type="entry name" value="TCP1_2"/>
    <property type="match status" value="1"/>
</dbReference>
<keyword evidence="2" id="KW-0547">Nucleotide-binding</keyword>
<dbReference type="PANTHER" id="PTHR11353">
    <property type="entry name" value="CHAPERONIN"/>
    <property type="match status" value="1"/>
</dbReference>
<dbReference type="InterPro" id="IPR017998">
    <property type="entry name" value="Chaperone_TCP-1"/>
</dbReference>
<dbReference type="InterPro" id="IPR053374">
    <property type="entry name" value="TCP-1_chaperonin"/>
</dbReference>
<dbReference type="InterPro" id="IPR027410">
    <property type="entry name" value="TCP-1-like_intermed_sf"/>
</dbReference>
<dbReference type="GO" id="GO:0051082">
    <property type="term" value="F:unfolded protein binding"/>
    <property type="evidence" value="ECO:0007669"/>
    <property type="project" value="InterPro"/>
</dbReference>